<dbReference type="Proteomes" id="UP001383192">
    <property type="component" value="Unassembled WGS sequence"/>
</dbReference>
<reference evidence="2 3" key="1">
    <citation type="submission" date="2024-01" db="EMBL/GenBank/DDBJ databases">
        <title>A draft genome for a cacao thread blight-causing isolate of Paramarasmius palmivorus.</title>
        <authorList>
            <person name="Baruah I.K."/>
            <person name="Bukari Y."/>
            <person name="Amoako-Attah I."/>
            <person name="Meinhardt L.W."/>
            <person name="Bailey B.A."/>
            <person name="Cohen S.P."/>
        </authorList>
    </citation>
    <scope>NUCLEOTIDE SEQUENCE [LARGE SCALE GENOMIC DNA]</scope>
    <source>
        <strain evidence="2 3">GH-12</strain>
    </source>
</reference>
<gene>
    <name evidence="2" type="ORF">VNI00_009064</name>
</gene>
<protein>
    <submittedName>
        <fullName evidence="2">Uncharacterized protein</fullName>
    </submittedName>
</protein>
<evidence type="ECO:0000313" key="2">
    <source>
        <dbReference type="EMBL" id="KAK7041775.1"/>
    </source>
</evidence>
<evidence type="ECO:0000256" key="1">
    <source>
        <dbReference type="SAM" id="SignalP"/>
    </source>
</evidence>
<comment type="caution">
    <text evidence="2">The sequence shown here is derived from an EMBL/GenBank/DDBJ whole genome shotgun (WGS) entry which is preliminary data.</text>
</comment>
<feature type="signal peptide" evidence="1">
    <location>
        <begin position="1"/>
        <end position="20"/>
    </location>
</feature>
<organism evidence="2 3">
    <name type="scientific">Paramarasmius palmivorus</name>
    <dbReference type="NCBI Taxonomy" id="297713"/>
    <lineage>
        <taxon>Eukaryota</taxon>
        <taxon>Fungi</taxon>
        <taxon>Dikarya</taxon>
        <taxon>Basidiomycota</taxon>
        <taxon>Agaricomycotina</taxon>
        <taxon>Agaricomycetes</taxon>
        <taxon>Agaricomycetidae</taxon>
        <taxon>Agaricales</taxon>
        <taxon>Marasmiineae</taxon>
        <taxon>Marasmiaceae</taxon>
        <taxon>Paramarasmius</taxon>
    </lineage>
</organism>
<feature type="chain" id="PRO_5043373395" evidence="1">
    <location>
        <begin position="21"/>
        <end position="76"/>
    </location>
</feature>
<dbReference type="EMBL" id="JAYKXP010000032">
    <property type="protein sequence ID" value="KAK7041775.1"/>
    <property type="molecule type" value="Genomic_DNA"/>
</dbReference>
<accession>A0AAW0CSU3</accession>
<proteinExistence type="predicted"/>
<name>A0AAW0CSU3_9AGAR</name>
<sequence length="76" mass="8634">MTRLALLCVANLIFTITTTAIPTPDADDDVYPAVEYDKRDHKRIADVMQIVKRPETSHGTVTSVEKTRREEYVVLD</sequence>
<evidence type="ECO:0000313" key="3">
    <source>
        <dbReference type="Proteomes" id="UP001383192"/>
    </source>
</evidence>
<keyword evidence="1" id="KW-0732">Signal</keyword>
<dbReference type="AlphaFoldDB" id="A0AAW0CSU3"/>
<keyword evidence="3" id="KW-1185">Reference proteome</keyword>